<accession>A0A268QUL4</accession>
<dbReference type="InterPro" id="IPR037294">
    <property type="entry name" value="ABC_BtuC-like"/>
</dbReference>
<dbReference type="Proteomes" id="UP000216133">
    <property type="component" value="Unassembled WGS sequence"/>
</dbReference>
<evidence type="ECO:0000256" key="4">
    <source>
        <dbReference type="ARBA" id="ARBA00023136"/>
    </source>
</evidence>
<feature type="transmembrane region" description="Helical" evidence="5">
    <location>
        <begin position="38"/>
        <end position="58"/>
    </location>
</feature>
<evidence type="ECO:0000256" key="5">
    <source>
        <dbReference type="SAM" id="Phobius"/>
    </source>
</evidence>
<organism evidence="6 7">
    <name type="scientific">Shouchella clausii</name>
    <name type="common">Alkalihalobacillus clausii</name>
    <dbReference type="NCBI Taxonomy" id="79880"/>
    <lineage>
        <taxon>Bacteria</taxon>
        <taxon>Bacillati</taxon>
        <taxon>Bacillota</taxon>
        <taxon>Bacilli</taxon>
        <taxon>Bacillales</taxon>
        <taxon>Bacillaceae</taxon>
        <taxon>Shouchella</taxon>
    </lineage>
</organism>
<dbReference type="EMBL" id="NPBS01000775">
    <property type="protein sequence ID" value="PAF11773.1"/>
    <property type="molecule type" value="Genomic_DNA"/>
</dbReference>
<reference evidence="6 7" key="1">
    <citation type="submission" date="2017-07" db="EMBL/GenBank/DDBJ databases">
        <title>Isolation and whole genome analysis of endospore-forming bacteria from heroin.</title>
        <authorList>
            <person name="Kalinowski J."/>
            <person name="Ahrens B."/>
            <person name="Al-Dilaimi A."/>
            <person name="Winkler A."/>
            <person name="Wibberg D."/>
            <person name="Schleenbecker U."/>
            <person name="Ruckert C."/>
            <person name="Wolfel R."/>
            <person name="Grass G."/>
        </authorList>
    </citation>
    <scope>NUCLEOTIDE SEQUENCE [LARGE SCALE GENOMIC DNA]</scope>
    <source>
        <strain evidence="6 7">7523-2</strain>
    </source>
</reference>
<dbReference type="Gene3D" id="1.10.3470.10">
    <property type="entry name" value="ABC transporter involved in vitamin B12 uptake, BtuC"/>
    <property type="match status" value="1"/>
</dbReference>
<gene>
    <name evidence="6" type="ORF">CHH61_25475</name>
</gene>
<evidence type="ECO:0000256" key="2">
    <source>
        <dbReference type="ARBA" id="ARBA00022692"/>
    </source>
</evidence>
<dbReference type="SUPFAM" id="SSF81345">
    <property type="entry name" value="ABC transporter involved in vitamin B12 uptake, BtuC"/>
    <property type="match status" value="1"/>
</dbReference>
<keyword evidence="4 5" id="KW-0472">Membrane</keyword>
<proteinExistence type="predicted"/>
<comment type="caution">
    <text evidence="6">The sequence shown here is derived from an EMBL/GenBank/DDBJ whole genome shotgun (WGS) entry which is preliminary data.</text>
</comment>
<evidence type="ECO:0000256" key="1">
    <source>
        <dbReference type="ARBA" id="ARBA00004141"/>
    </source>
</evidence>
<evidence type="ECO:0000256" key="3">
    <source>
        <dbReference type="ARBA" id="ARBA00022989"/>
    </source>
</evidence>
<keyword evidence="2 5" id="KW-0812">Transmembrane</keyword>
<keyword evidence="3 5" id="KW-1133">Transmembrane helix</keyword>
<dbReference type="AlphaFoldDB" id="A0A268QUL4"/>
<sequence>MRNSTKLMILAAMAIVFILLYGFYDIKGGFDYAFPKRMLRVTAMIITGIAIAYSTVVFQTITHNRI</sequence>
<comment type="subcellular location">
    <subcellularLocation>
        <location evidence="1">Membrane</location>
        <topology evidence="1">Multi-pass membrane protein</topology>
    </subcellularLocation>
</comment>
<evidence type="ECO:0000313" key="7">
    <source>
        <dbReference type="Proteomes" id="UP000216133"/>
    </source>
</evidence>
<protein>
    <submittedName>
        <fullName evidence="6">Iron ABC transporter permease</fullName>
    </submittedName>
</protein>
<dbReference type="GO" id="GO:0016020">
    <property type="term" value="C:membrane"/>
    <property type="evidence" value="ECO:0007669"/>
    <property type="project" value="UniProtKB-SubCell"/>
</dbReference>
<name>A0A268QUL4_SHOCL</name>
<feature type="transmembrane region" description="Helical" evidence="5">
    <location>
        <begin position="7"/>
        <end position="26"/>
    </location>
</feature>
<feature type="non-terminal residue" evidence="6">
    <location>
        <position position="66"/>
    </location>
</feature>
<evidence type="ECO:0000313" key="6">
    <source>
        <dbReference type="EMBL" id="PAF11773.1"/>
    </source>
</evidence>